<dbReference type="AlphaFoldDB" id="A0ABD2H0L7"/>
<dbReference type="InterPro" id="IPR016064">
    <property type="entry name" value="NAD/diacylglycerol_kinase_sf"/>
</dbReference>
<dbReference type="InterPro" id="IPR000756">
    <property type="entry name" value="Diacylglycerol_kin_accessory"/>
</dbReference>
<dbReference type="GO" id="GO:0016301">
    <property type="term" value="F:kinase activity"/>
    <property type="evidence" value="ECO:0007669"/>
    <property type="project" value="UniProtKB-KW"/>
</dbReference>
<evidence type="ECO:0000256" key="2">
    <source>
        <dbReference type="ARBA" id="ARBA00022741"/>
    </source>
</evidence>
<dbReference type="SUPFAM" id="SSF111331">
    <property type="entry name" value="NAD kinase/diacylglycerol kinase-like"/>
    <property type="match status" value="1"/>
</dbReference>
<evidence type="ECO:0000313" key="8">
    <source>
        <dbReference type="Proteomes" id="UP001619887"/>
    </source>
</evidence>
<feature type="domain" description="Diacylglycerol kinase accessory" evidence="6">
    <location>
        <begin position="1"/>
        <end position="158"/>
    </location>
</feature>
<dbReference type="SMART" id="SM00045">
    <property type="entry name" value="DAGKa"/>
    <property type="match status" value="1"/>
</dbReference>
<keyword evidence="4" id="KW-0067">ATP-binding</keyword>
<dbReference type="Pfam" id="PF00609">
    <property type="entry name" value="DAGK_acc"/>
    <property type="match status" value="1"/>
</dbReference>
<proteinExistence type="predicted"/>
<name>A0ABD2H0L7_PAGBO</name>
<protein>
    <recommendedName>
        <fullName evidence="6">Diacylglycerol kinase accessory domain-containing protein</fullName>
    </recommendedName>
</protein>
<dbReference type="PANTHER" id="PTHR11255:SF38">
    <property type="entry name" value="DIACYLGLYCEROL KINASE ALPHA"/>
    <property type="match status" value="1"/>
</dbReference>
<dbReference type="EMBL" id="JBIYXZ010002073">
    <property type="protein sequence ID" value="KAL3059483.1"/>
    <property type="molecule type" value="Genomic_DNA"/>
</dbReference>
<keyword evidence="3" id="KW-0418">Kinase</keyword>
<dbReference type="Gene3D" id="2.60.200.40">
    <property type="match status" value="1"/>
</dbReference>
<reference evidence="7 8" key="1">
    <citation type="journal article" date="2022" name="G3 (Bethesda)">
        <title>Evaluating Illumina-, Nanopore-, and PacBio-based genome assembly strategies with the bald notothen, Trematomus borchgrevinki.</title>
        <authorList>
            <person name="Rayamajhi N."/>
            <person name="Cheng C.C."/>
            <person name="Catchen J.M."/>
        </authorList>
    </citation>
    <scope>NUCLEOTIDE SEQUENCE [LARGE SCALE GENOMIC DNA]</scope>
    <source>
        <strain evidence="7">AGRC-2024</strain>
    </source>
</reference>
<keyword evidence="1" id="KW-0808">Transferase</keyword>
<organism evidence="7 8">
    <name type="scientific">Pagothenia borchgrevinki</name>
    <name type="common">Bald rockcod</name>
    <name type="synonym">Trematomus borchgrevinki</name>
    <dbReference type="NCBI Taxonomy" id="8213"/>
    <lineage>
        <taxon>Eukaryota</taxon>
        <taxon>Metazoa</taxon>
        <taxon>Chordata</taxon>
        <taxon>Craniata</taxon>
        <taxon>Vertebrata</taxon>
        <taxon>Euteleostomi</taxon>
        <taxon>Actinopterygii</taxon>
        <taxon>Neopterygii</taxon>
        <taxon>Teleostei</taxon>
        <taxon>Neoteleostei</taxon>
        <taxon>Acanthomorphata</taxon>
        <taxon>Eupercaria</taxon>
        <taxon>Perciformes</taxon>
        <taxon>Notothenioidei</taxon>
        <taxon>Nototheniidae</taxon>
        <taxon>Pagothenia</taxon>
    </lineage>
</organism>
<evidence type="ECO:0000256" key="3">
    <source>
        <dbReference type="ARBA" id="ARBA00022777"/>
    </source>
</evidence>
<keyword evidence="8" id="KW-1185">Reference proteome</keyword>
<gene>
    <name evidence="7" type="ORF">OYC64_014150</name>
</gene>
<keyword evidence="2" id="KW-0547">Nucleotide-binding</keyword>
<evidence type="ECO:0000313" key="7">
    <source>
        <dbReference type="EMBL" id="KAL3059483.1"/>
    </source>
</evidence>
<reference evidence="7 8" key="2">
    <citation type="journal article" date="2024" name="G3 (Bethesda)">
        <title>The genome of the cryopelagic Antarctic bald notothen, Trematomus borchgrevinki.</title>
        <authorList>
            <person name="Rayamajhi N."/>
            <person name="Rivera-Colon A.G."/>
            <person name="Minhas B.F."/>
            <person name="Cheng C.C."/>
            <person name="Catchen J.M."/>
        </authorList>
    </citation>
    <scope>NUCLEOTIDE SEQUENCE [LARGE SCALE GENOMIC DNA]</scope>
    <source>
        <tissue evidence="7">Muscle</tissue>
    </source>
</reference>
<dbReference type="GO" id="GO:0005524">
    <property type="term" value="F:ATP binding"/>
    <property type="evidence" value="ECO:0007669"/>
    <property type="project" value="UniProtKB-KW"/>
</dbReference>
<evidence type="ECO:0000256" key="4">
    <source>
        <dbReference type="ARBA" id="ARBA00022840"/>
    </source>
</evidence>
<dbReference type="PANTHER" id="PTHR11255">
    <property type="entry name" value="DIACYLGLYCEROL KINASE"/>
    <property type="match status" value="1"/>
</dbReference>
<evidence type="ECO:0000259" key="6">
    <source>
        <dbReference type="SMART" id="SM00045"/>
    </source>
</evidence>
<evidence type="ECO:0000256" key="5">
    <source>
        <dbReference type="SAM" id="MobiDB-lite"/>
    </source>
</evidence>
<sequence>MREKHPQKFNSRMKNKLWYFEFATSETISASCKKLSESLEIECSGTPLDLSGLSLEGIAILNIPSMHGGSNLWGESKKGDAKTGGGGPEEPEVIVDPEVLKVTSQDLSDRRLEVVGLGGAMEMGQIYTGLKSAVRLAKTSQITIRVKKALPMQIDGEPWMQPPCTIHITHKNQARMLMGPPSKSSGFFK</sequence>
<comment type="caution">
    <text evidence="7">The sequence shown here is derived from an EMBL/GenBank/DDBJ whole genome shotgun (WGS) entry which is preliminary data.</text>
</comment>
<feature type="region of interest" description="Disordered" evidence="5">
    <location>
        <begin position="72"/>
        <end position="92"/>
    </location>
</feature>
<evidence type="ECO:0000256" key="1">
    <source>
        <dbReference type="ARBA" id="ARBA00022679"/>
    </source>
</evidence>
<accession>A0ABD2H0L7</accession>
<dbReference type="InterPro" id="IPR037607">
    <property type="entry name" value="DGK"/>
</dbReference>
<dbReference type="Proteomes" id="UP001619887">
    <property type="component" value="Unassembled WGS sequence"/>
</dbReference>